<protein>
    <submittedName>
        <fullName evidence="1">Uncharacterized protein</fullName>
    </submittedName>
</protein>
<reference evidence="1 2" key="1">
    <citation type="submission" date="2016-11" db="EMBL/GenBank/DDBJ databases">
        <title>Description of two novel members of the family Erysipelotrichaceae: Ileibacterium lipovorans gen. nov., sp. nov. and Dubosiella newyorkensis, gen. nov., sp. nov.</title>
        <authorList>
            <person name="Cox L.M."/>
            <person name="Sohn J."/>
            <person name="Tyrrell K.L."/>
            <person name="Citron D.M."/>
            <person name="Lawson P.A."/>
            <person name="Patel N.B."/>
            <person name="Iizumi T."/>
            <person name="Perez-Perez G.I."/>
            <person name="Goldstein E.J."/>
            <person name="Blaser M.J."/>
        </authorList>
    </citation>
    <scope>NUCLEOTIDE SEQUENCE [LARGE SCALE GENOMIC DNA]</scope>
    <source>
        <strain evidence="1 2">NYU-BL-K8</strain>
    </source>
</reference>
<gene>
    <name evidence="1" type="ORF">BO223_07830</name>
</gene>
<evidence type="ECO:0000313" key="1">
    <source>
        <dbReference type="EMBL" id="OLU44581.1"/>
    </source>
</evidence>
<dbReference type="EMBL" id="MPJZ01000063">
    <property type="protein sequence ID" value="OLU44581.1"/>
    <property type="molecule type" value="Genomic_DNA"/>
</dbReference>
<proteinExistence type="predicted"/>
<dbReference type="AlphaFoldDB" id="A0A1Q9YJF5"/>
<name>A0A1Q9YJF5_9FIRM</name>
<dbReference type="Proteomes" id="UP000186758">
    <property type="component" value="Unassembled WGS sequence"/>
</dbReference>
<accession>A0A1Q9YJF5</accession>
<organism evidence="1 2">
    <name type="scientific">Faecalibaculum rodentium</name>
    <dbReference type="NCBI Taxonomy" id="1702221"/>
    <lineage>
        <taxon>Bacteria</taxon>
        <taxon>Bacillati</taxon>
        <taxon>Bacillota</taxon>
        <taxon>Erysipelotrichia</taxon>
        <taxon>Erysipelotrichales</taxon>
        <taxon>Erysipelotrichaceae</taxon>
        <taxon>Faecalibaculum</taxon>
    </lineage>
</organism>
<comment type="caution">
    <text evidence="1">The sequence shown here is derived from an EMBL/GenBank/DDBJ whole genome shotgun (WGS) entry which is preliminary data.</text>
</comment>
<evidence type="ECO:0000313" key="2">
    <source>
        <dbReference type="Proteomes" id="UP000186758"/>
    </source>
</evidence>
<sequence length="70" mass="7836">MGFCMLVMKAVISPGDTRQKQLYTVQAFQSCACAERGYSGHEERGYRVSIRKGAVMSIFYLIYLAATGKF</sequence>